<name>A0A9W9FJQ4_9EURO</name>
<feature type="region of interest" description="Disordered" evidence="1">
    <location>
        <begin position="1"/>
        <end position="67"/>
    </location>
</feature>
<sequence>MAQPSRARPALGQPNMPSTNDTVPPEAQAQPSMARTGSSSSSSLSSSSSSSSAGSRSGLAPPGLGPQFPAKDGYPVPGLATTIATDNDDLVAALRLVADSVAQQCQTAATSLLLHPAYLVLMLLVLMCIYHALYHTRSDWVLVLMTWSGCHMVGMLGVKWLVCGYIDAAERTGRWSWLYGDDDSDNVTIAEGEKESVKSTHNLPAEFSSKTQRQDIVLVTKFGEEVIGTVVLRVVPVALTRRAALAAYASSDGPDNTPRMVPSQFKPFIRAWTVKQCYRSYGVGSTLVKDAVLMCIDRRWDVPEFATEHAHSLRVLPPAFNMHMDYLSLVAQVHVAWHIRQGYLLAREDMMQQRETIQEDRERLLTSREDTHDIMLRAATRKLEQLKEKELFLDGRFRVLNKSKAALEELWVEERRKRKENVIQSAAHLDRPIN</sequence>
<feature type="transmembrane region" description="Helical" evidence="2">
    <location>
        <begin position="140"/>
        <end position="162"/>
    </location>
</feature>
<evidence type="ECO:0000313" key="3">
    <source>
        <dbReference type="EMBL" id="KAJ5101374.1"/>
    </source>
</evidence>
<accession>A0A9W9FJQ4</accession>
<evidence type="ECO:0000313" key="4">
    <source>
        <dbReference type="Proteomes" id="UP001141434"/>
    </source>
</evidence>
<dbReference type="GeneID" id="81393346"/>
<keyword evidence="2" id="KW-0812">Transmembrane</keyword>
<organism evidence="3 4">
    <name type="scientific">Penicillium alfredii</name>
    <dbReference type="NCBI Taxonomy" id="1506179"/>
    <lineage>
        <taxon>Eukaryota</taxon>
        <taxon>Fungi</taxon>
        <taxon>Dikarya</taxon>
        <taxon>Ascomycota</taxon>
        <taxon>Pezizomycotina</taxon>
        <taxon>Eurotiomycetes</taxon>
        <taxon>Eurotiomycetidae</taxon>
        <taxon>Eurotiales</taxon>
        <taxon>Aspergillaceae</taxon>
        <taxon>Penicillium</taxon>
    </lineage>
</organism>
<reference evidence="3" key="2">
    <citation type="journal article" date="2023" name="IMA Fungus">
        <title>Comparative genomic study of the Penicillium genus elucidates a diverse pangenome and 15 lateral gene transfer events.</title>
        <authorList>
            <person name="Petersen C."/>
            <person name="Sorensen T."/>
            <person name="Nielsen M.R."/>
            <person name="Sondergaard T.E."/>
            <person name="Sorensen J.L."/>
            <person name="Fitzpatrick D.A."/>
            <person name="Frisvad J.C."/>
            <person name="Nielsen K.L."/>
        </authorList>
    </citation>
    <scope>NUCLEOTIDE SEQUENCE</scope>
    <source>
        <strain evidence="3">IBT 34128</strain>
    </source>
</reference>
<feature type="transmembrane region" description="Helical" evidence="2">
    <location>
        <begin position="112"/>
        <end position="133"/>
    </location>
</feature>
<evidence type="ECO:0000256" key="1">
    <source>
        <dbReference type="SAM" id="MobiDB-lite"/>
    </source>
</evidence>
<feature type="compositionally biased region" description="Low complexity" evidence="1">
    <location>
        <begin position="38"/>
        <end position="60"/>
    </location>
</feature>
<keyword evidence="2" id="KW-1133">Transmembrane helix</keyword>
<dbReference type="Proteomes" id="UP001141434">
    <property type="component" value="Unassembled WGS sequence"/>
</dbReference>
<reference evidence="3" key="1">
    <citation type="submission" date="2022-11" db="EMBL/GenBank/DDBJ databases">
        <authorList>
            <person name="Petersen C."/>
        </authorList>
    </citation>
    <scope>NUCLEOTIDE SEQUENCE</scope>
    <source>
        <strain evidence="3">IBT 34128</strain>
    </source>
</reference>
<dbReference type="OrthoDB" id="5343688at2759"/>
<keyword evidence="2" id="KW-0472">Membrane</keyword>
<comment type="caution">
    <text evidence="3">The sequence shown here is derived from an EMBL/GenBank/DDBJ whole genome shotgun (WGS) entry which is preliminary data.</text>
</comment>
<evidence type="ECO:0000256" key="2">
    <source>
        <dbReference type="SAM" id="Phobius"/>
    </source>
</evidence>
<protein>
    <submittedName>
        <fullName evidence="3">Acetyltransferase GNAT family</fullName>
    </submittedName>
</protein>
<dbReference type="EMBL" id="JAPMSZ010000005">
    <property type="protein sequence ID" value="KAJ5101374.1"/>
    <property type="molecule type" value="Genomic_DNA"/>
</dbReference>
<keyword evidence="4" id="KW-1185">Reference proteome</keyword>
<proteinExistence type="predicted"/>
<gene>
    <name evidence="3" type="ORF">NUU61_003596</name>
</gene>
<dbReference type="RefSeq" id="XP_056512205.1">
    <property type="nucleotide sequence ID" value="XM_056654178.1"/>
</dbReference>
<dbReference type="AlphaFoldDB" id="A0A9W9FJQ4"/>